<evidence type="ECO:0000313" key="2">
    <source>
        <dbReference type="EMBL" id="OYD52927.1"/>
    </source>
</evidence>
<dbReference type="AlphaFoldDB" id="A0A235EWJ7"/>
<feature type="chain" id="PRO_5012647042" evidence="1">
    <location>
        <begin position="20"/>
        <end position="173"/>
    </location>
</feature>
<gene>
    <name evidence="2" type="ORF">CGK74_15340</name>
</gene>
<organism evidence="2 3">
    <name type="scientific">Thauera propionica</name>
    <dbReference type="NCBI Taxonomy" id="2019431"/>
    <lineage>
        <taxon>Bacteria</taxon>
        <taxon>Pseudomonadati</taxon>
        <taxon>Pseudomonadota</taxon>
        <taxon>Betaproteobacteria</taxon>
        <taxon>Rhodocyclales</taxon>
        <taxon>Zoogloeaceae</taxon>
        <taxon>Thauera</taxon>
    </lineage>
</organism>
<name>A0A235EWJ7_9RHOO</name>
<reference evidence="2 3" key="1">
    <citation type="submission" date="2017-07" db="EMBL/GenBank/DDBJ databases">
        <title>Thauera sp. KNDSS-Mac4 genome sequence and assembly.</title>
        <authorList>
            <person name="Mayilraj S."/>
        </authorList>
    </citation>
    <scope>NUCLEOTIDE SEQUENCE [LARGE SCALE GENOMIC DNA]</scope>
    <source>
        <strain evidence="2 3">KNDSS-Mac4</strain>
    </source>
</reference>
<sequence length="173" mass="19195">MIRRLFVLLLCFATSALVAAEPTSIKAPKPLLAQVQRLTELLRDSYAVWYPDATMVQFVKPREGQELTLVVFTVEGFGGGNNHTQYFAVFSPETDEKGKQHFSLIDVMPIAGKGWRGVRNLKAKVTWNQKSNEALIAIDALEVAGDDAPNFPSKKVTINLLLKGARLVEQKQP</sequence>
<protein>
    <submittedName>
        <fullName evidence="2">Uncharacterized protein</fullName>
    </submittedName>
</protein>
<dbReference type="RefSeq" id="WP_094269313.1">
    <property type="nucleotide sequence ID" value="NZ_NOIH01000024.1"/>
</dbReference>
<keyword evidence="3" id="KW-1185">Reference proteome</keyword>
<dbReference type="EMBL" id="NOIH01000024">
    <property type="protein sequence ID" value="OYD52927.1"/>
    <property type="molecule type" value="Genomic_DNA"/>
</dbReference>
<dbReference type="OrthoDB" id="9154515at2"/>
<evidence type="ECO:0000256" key="1">
    <source>
        <dbReference type="SAM" id="SignalP"/>
    </source>
</evidence>
<comment type="caution">
    <text evidence="2">The sequence shown here is derived from an EMBL/GenBank/DDBJ whole genome shotgun (WGS) entry which is preliminary data.</text>
</comment>
<dbReference type="Proteomes" id="UP000215181">
    <property type="component" value="Unassembled WGS sequence"/>
</dbReference>
<evidence type="ECO:0000313" key="3">
    <source>
        <dbReference type="Proteomes" id="UP000215181"/>
    </source>
</evidence>
<accession>A0A235EWJ7</accession>
<proteinExistence type="predicted"/>
<keyword evidence="1" id="KW-0732">Signal</keyword>
<feature type="signal peptide" evidence="1">
    <location>
        <begin position="1"/>
        <end position="19"/>
    </location>
</feature>